<evidence type="ECO:0000313" key="3">
    <source>
        <dbReference type="Proteomes" id="UP000070133"/>
    </source>
</evidence>
<reference evidence="2 3" key="1">
    <citation type="submission" date="2015-07" db="EMBL/GenBank/DDBJ databases">
        <title>Comparative genomics of the Sigatoka disease complex on banana suggests a link between parallel evolutionary changes in Pseudocercospora fijiensis and Pseudocercospora eumusae and increased virulence on the banana host.</title>
        <authorList>
            <person name="Chang T.-C."/>
            <person name="Salvucci A."/>
            <person name="Crous P.W."/>
            <person name="Stergiopoulos I."/>
        </authorList>
    </citation>
    <scope>NUCLEOTIDE SEQUENCE [LARGE SCALE GENOMIC DNA]</scope>
    <source>
        <strain evidence="2 3">CBS 114824</strain>
    </source>
</reference>
<dbReference type="Proteomes" id="UP000070133">
    <property type="component" value="Unassembled WGS sequence"/>
</dbReference>
<dbReference type="AlphaFoldDB" id="A0A139HAD9"/>
<feature type="region of interest" description="Disordered" evidence="1">
    <location>
        <begin position="388"/>
        <end position="410"/>
    </location>
</feature>
<protein>
    <submittedName>
        <fullName evidence="2">Uncharacterized protein</fullName>
    </submittedName>
</protein>
<evidence type="ECO:0000256" key="1">
    <source>
        <dbReference type="SAM" id="MobiDB-lite"/>
    </source>
</evidence>
<name>A0A139HAD9_9PEZI</name>
<dbReference type="EMBL" id="LFZN01000092">
    <property type="protein sequence ID" value="KXS99410.1"/>
    <property type="molecule type" value="Genomic_DNA"/>
</dbReference>
<feature type="compositionally biased region" description="Polar residues" evidence="1">
    <location>
        <begin position="320"/>
        <end position="347"/>
    </location>
</feature>
<accession>A0A139HAD9</accession>
<feature type="region of interest" description="Disordered" evidence="1">
    <location>
        <begin position="1"/>
        <end position="67"/>
    </location>
</feature>
<feature type="compositionally biased region" description="Polar residues" evidence="1">
    <location>
        <begin position="248"/>
        <end position="299"/>
    </location>
</feature>
<feature type="region of interest" description="Disordered" evidence="1">
    <location>
        <begin position="235"/>
        <end position="347"/>
    </location>
</feature>
<dbReference type="EMBL" id="LFZN01000092">
    <property type="protein sequence ID" value="KXS99411.1"/>
    <property type="molecule type" value="Genomic_DNA"/>
</dbReference>
<feature type="region of interest" description="Disordered" evidence="1">
    <location>
        <begin position="94"/>
        <end position="115"/>
    </location>
</feature>
<sequence length="500" mass="54816">MHTEPLSLPGTHIGGGISNYHAPRTTHHAPRQNNSETKQPCRHSFSPHASTGFPGNRGTYLPSQAQPQVHPTERLDWCDRHAAMPPIRTMPTVKPVRTERTHEENQERAYIAASRRSDRSLEARVESARRASEIHKKRTGRSLRVREEDVMNEEMYEEEDDDLPMQFRRINALHPGLAFNPAFSDRVNSYLAGQIGVRNYLHQAIYQANQSQYNNHFLNPMMQQNAFQNATMQPQAMNAGPHSPWPMNMQNVQPSSHARSASIATPQGFATQQQSGTPTGLDTRRMSLNATSPGATSPAISHPRSAHSSQPPTPHPLVKSGSSPKQVPTPPHSSQTAVSPVPSTASADQNIYPLTTKLPIESQQLLDGHPGFNVPSYQMTPGVPMPSMGAYSYNPNGKPVKRDSGSGSQEGLNQTLTPFYQQNTSPHSPFDAPQSATSAPANLDLSFNQDMYGGMNMSDARYAFNMDFGSGTNSGQITPAAGLDSAWNPDDFFNYSAASD</sequence>
<keyword evidence="3" id="KW-1185">Reference proteome</keyword>
<feature type="compositionally biased region" description="Basic and acidic residues" evidence="1">
    <location>
        <begin position="96"/>
        <end position="107"/>
    </location>
</feature>
<proteinExistence type="predicted"/>
<dbReference type="STRING" id="321146.A0A139HAD9"/>
<dbReference type="OrthoDB" id="5397087at2759"/>
<evidence type="ECO:0000313" key="2">
    <source>
        <dbReference type="EMBL" id="KXS99410.1"/>
    </source>
</evidence>
<gene>
    <name evidence="2" type="ORF">AC578_8133</name>
</gene>
<organism evidence="2 3">
    <name type="scientific">Pseudocercospora eumusae</name>
    <dbReference type="NCBI Taxonomy" id="321146"/>
    <lineage>
        <taxon>Eukaryota</taxon>
        <taxon>Fungi</taxon>
        <taxon>Dikarya</taxon>
        <taxon>Ascomycota</taxon>
        <taxon>Pezizomycotina</taxon>
        <taxon>Dothideomycetes</taxon>
        <taxon>Dothideomycetidae</taxon>
        <taxon>Mycosphaerellales</taxon>
        <taxon>Mycosphaerellaceae</taxon>
        <taxon>Pseudocercospora</taxon>
    </lineage>
</organism>
<comment type="caution">
    <text evidence="2">The sequence shown here is derived from an EMBL/GenBank/DDBJ whole genome shotgun (WGS) entry which is preliminary data.</text>
</comment>